<organism evidence="2 3">
    <name type="scientific">Araneus ventricosus</name>
    <name type="common">Orbweaver spider</name>
    <name type="synonym">Epeira ventricosa</name>
    <dbReference type="NCBI Taxonomy" id="182803"/>
    <lineage>
        <taxon>Eukaryota</taxon>
        <taxon>Metazoa</taxon>
        <taxon>Ecdysozoa</taxon>
        <taxon>Arthropoda</taxon>
        <taxon>Chelicerata</taxon>
        <taxon>Arachnida</taxon>
        <taxon>Araneae</taxon>
        <taxon>Araneomorphae</taxon>
        <taxon>Entelegynae</taxon>
        <taxon>Araneoidea</taxon>
        <taxon>Araneidae</taxon>
        <taxon>Araneus</taxon>
    </lineage>
</organism>
<proteinExistence type="predicted"/>
<gene>
    <name evidence="2" type="ORF">AVEN_19154_1</name>
</gene>
<dbReference type="EMBL" id="BGPR01012168">
    <property type="protein sequence ID" value="GBN54889.1"/>
    <property type="molecule type" value="Genomic_DNA"/>
</dbReference>
<evidence type="ECO:0000313" key="2">
    <source>
        <dbReference type="EMBL" id="GBN54889.1"/>
    </source>
</evidence>
<protein>
    <submittedName>
        <fullName evidence="2">Uncharacterized protein</fullName>
    </submittedName>
</protein>
<feature type="transmembrane region" description="Helical" evidence="1">
    <location>
        <begin position="20"/>
        <end position="37"/>
    </location>
</feature>
<name>A0A4Y2PUI9_ARAVE</name>
<dbReference type="AlphaFoldDB" id="A0A4Y2PUI9"/>
<comment type="caution">
    <text evidence="2">The sequence shown here is derived from an EMBL/GenBank/DDBJ whole genome shotgun (WGS) entry which is preliminary data.</text>
</comment>
<accession>A0A4Y2PUI9</accession>
<keyword evidence="3" id="KW-1185">Reference proteome</keyword>
<keyword evidence="1" id="KW-1133">Transmembrane helix</keyword>
<evidence type="ECO:0000313" key="3">
    <source>
        <dbReference type="Proteomes" id="UP000499080"/>
    </source>
</evidence>
<sequence>MRALENPLLKAGFRIKNEMFSLVIFMLFVAATRGLFWNGPRYFEPWSDDEDDTLSKFPRHTSWRAFRLDGFDGHKTRLHSGSSMESDVKPGTQVLECNQTICNQRE</sequence>
<dbReference type="Proteomes" id="UP000499080">
    <property type="component" value="Unassembled WGS sequence"/>
</dbReference>
<evidence type="ECO:0000256" key="1">
    <source>
        <dbReference type="SAM" id="Phobius"/>
    </source>
</evidence>
<reference evidence="2 3" key="1">
    <citation type="journal article" date="2019" name="Sci. Rep.">
        <title>Orb-weaving spider Araneus ventricosus genome elucidates the spidroin gene catalogue.</title>
        <authorList>
            <person name="Kono N."/>
            <person name="Nakamura H."/>
            <person name="Ohtoshi R."/>
            <person name="Moran D.A.P."/>
            <person name="Shinohara A."/>
            <person name="Yoshida Y."/>
            <person name="Fujiwara M."/>
            <person name="Mori M."/>
            <person name="Tomita M."/>
            <person name="Arakawa K."/>
        </authorList>
    </citation>
    <scope>NUCLEOTIDE SEQUENCE [LARGE SCALE GENOMIC DNA]</scope>
</reference>
<keyword evidence="1" id="KW-0812">Transmembrane</keyword>
<keyword evidence="1" id="KW-0472">Membrane</keyword>